<dbReference type="RefSeq" id="WP_201093125.1">
    <property type="nucleotide sequence ID" value="NZ_CP067393.1"/>
</dbReference>
<name>A0A974RX58_9GAMM</name>
<sequence>MKLVKYWLIIVLGVISQAVVAENSQLTFAKQLLTINGIKLQVELAATEQQRQQGLMFRKSIEAGQGMLFYLDEDSMPCFWMKNTYIPLSLAFIDKQKQIVQIEQLQPESLNHVCAMQPISYALEVPQGWFSEQGIDIGMLVEGINHPIP</sequence>
<dbReference type="Gene3D" id="2.60.120.1140">
    <property type="entry name" value="Protein of unknown function DUF192"/>
    <property type="match status" value="1"/>
</dbReference>
<evidence type="ECO:0000313" key="1">
    <source>
        <dbReference type="EMBL" id="QQP85911.1"/>
    </source>
</evidence>
<protein>
    <submittedName>
        <fullName evidence="1">DUF192 domain-containing protein</fullName>
    </submittedName>
</protein>
<accession>A0A974RX58</accession>
<proteinExistence type="predicted"/>
<dbReference type="PANTHER" id="PTHR37953:SF1">
    <property type="entry name" value="UPF0127 PROTEIN MJ1496"/>
    <property type="match status" value="1"/>
</dbReference>
<dbReference type="Proteomes" id="UP000595278">
    <property type="component" value="Chromosome"/>
</dbReference>
<dbReference type="KEGG" id="eaz:JHT90_01245"/>
<evidence type="ECO:0000313" key="2">
    <source>
        <dbReference type="Proteomes" id="UP000595278"/>
    </source>
</evidence>
<dbReference type="EMBL" id="CP067393">
    <property type="protein sequence ID" value="QQP85911.1"/>
    <property type="molecule type" value="Genomic_DNA"/>
</dbReference>
<dbReference type="Pfam" id="PF02643">
    <property type="entry name" value="DUF192"/>
    <property type="match status" value="1"/>
</dbReference>
<reference evidence="1 2" key="1">
    <citation type="submission" date="2021-01" db="EMBL/GenBank/DDBJ databases">
        <title>Entomomonas sp. F2A isolated from a house cricket (Acheta domesticus).</title>
        <authorList>
            <person name="Spergser J."/>
            <person name="Busse H.-J."/>
        </authorList>
    </citation>
    <scope>NUCLEOTIDE SEQUENCE [LARGE SCALE GENOMIC DNA]</scope>
    <source>
        <strain evidence="1 2">F2A</strain>
    </source>
</reference>
<keyword evidence="2" id="KW-1185">Reference proteome</keyword>
<dbReference type="AlphaFoldDB" id="A0A974RX58"/>
<dbReference type="InterPro" id="IPR003795">
    <property type="entry name" value="DUF192"/>
</dbReference>
<dbReference type="PANTHER" id="PTHR37953">
    <property type="entry name" value="UPF0127 PROTEIN MJ1496"/>
    <property type="match status" value="1"/>
</dbReference>
<dbReference type="InterPro" id="IPR038695">
    <property type="entry name" value="Saro_0823-like_sf"/>
</dbReference>
<organism evidence="1 2">
    <name type="scientific">Entomomonas asaccharolytica</name>
    <dbReference type="NCBI Taxonomy" id="2785331"/>
    <lineage>
        <taxon>Bacteria</taxon>
        <taxon>Pseudomonadati</taxon>
        <taxon>Pseudomonadota</taxon>
        <taxon>Gammaproteobacteria</taxon>
        <taxon>Pseudomonadales</taxon>
        <taxon>Pseudomonadaceae</taxon>
        <taxon>Entomomonas</taxon>
    </lineage>
</organism>
<gene>
    <name evidence="1" type="ORF">JHT90_01245</name>
</gene>